<feature type="domain" description="HTH marR-type" evidence="1">
    <location>
        <begin position="34"/>
        <end position="131"/>
    </location>
</feature>
<dbReference type="GO" id="GO:0003700">
    <property type="term" value="F:DNA-binding transcription factor activity"/>
    <property type="evidence" value="ECO:0007669"/>
    <property type="project" value="InterPro"/>
</dbReference>
<name>D6YAR3_THEBD</name>
<dbReference type="STRING" id="469371.Tbis_1565"/>
<dbReference type="InterPro" id="IPR039422">
    <property type="entry name" value="MarR/SlyA-like"/>
</dbReference>
<gene>
    <name evidence="2" type="ordered locus">Tbis_1565</name>
</gene>
<evidence type="ECO:0000259" key="1">
    <source>
        <dbReference type="SMART" id="SM00347"/>
    </source>
</evidence>
<dbReference type="SUPFAM" id="SSF46785">
    <property type="entry name" value="Winged helix' DNA-binding domain"/>
    <property type="match status" value="1"/>
</dbReference>
<organism evidence="2 3">
    <name type="scientific">Thermobispora bispora (strain ATCC 19993 / DSM 43833 / CBS 139.67 / JCM 10125 / KCTC 9307 / NBRC 14880 / R51)</name>
    <dbReference type="NCBI Taxonomy" id="469371"/>
    <lineage>
        <taxon>Bacteria</taxon>
        <taxon>Bacillati</taxon>
        <taxon>Actinomycetota</taxon>
        <taxon>Actinomycetes</taxon>
        <taxon>Streptosporangiales</taxon>
        <taxon>Streptosporangiaceae</taxon>
        <taxon>Thermobispora</taxon>
    </lineage>
</organism>
<dbReference type="GO" id="GO:0006950">
    <property type="term" value="P:response to stress"/>
    <property type="evidence" value="ECO:0007669"/>
    <property type="project" value="TreeGrafter"/>
</dbReference>
<accession>D6YAR3</accession>
<dbReference type="EMBL" id="CP001874">
    <property type="protein sequence ID" value="ADG88280.1"/>
    <property type="molecule type" value="Genomic_DNA"/>
</dbReference>
<proteinExistence type="predicted"/>
<dbReference type="PANTHER" id="PTHR33164:SF99">
    <property type="entry name" value="MARR FAMILY REGULATORY PROTEIN"/>
    <property type="match status" value="1"/>
</dbReference>
<dbReference type="SMART" id="SM00347">
    <property type="entry name" value="HTH_MARR"/>
    <property type="match status" value="1"/>
</dbReference>
<dbReference type="HOGENOM" id="CLU_083287_2_4_11"/>
<dbReference type="InterPro" id="IPR036388">
    <property type="entry name" value="WH-like_DNA-bd_sf"/>
</dbReference>
<dbReference type="Pfam" id="PF13463">
    <property type="entry name" value="HTH_27"/>
    <property type="match status" value="1"/>
</dbReference>
<dbReference type="AlphaFoldDB" id="D6YAR3"/>
<keyword evidence="3" id="KW-1185">Reference proteome</keyword>
<dbReference type="KEGG" id="tbi:Tbis_1565"/>
<sequence length="151" mass="16227">MSSGNVVKVSDDLVISWLAMMRVCNRLTQTIERELAREHQLCVSAYELMSALAPRTGWTRLSDLTEQVSRSQPQVSRLIAQMVAAGVVQRTASPDDGRGSLVRLTEAGRDLYASATATIERILRNAALPAVRFPPDPAGAPADAEAAHATG</sequence>
<evidence type="ECO:0000313" key="2">
    <source>
        <dbReference type="EMBL" id="ADG88280.1"/>
    </source>
</evidence>
<protein>
    <submittedName>
        <fullName evidence="2">Transcriptional regulator, MarR family</fullName>
    </submittedName>
</protein>
<dbReference type="InterPro" id="IPR036390">
    <property type="entry name" value="WH_DNA-bd_sf"/>
</dbReference>
<dbReference type="PANTHER" id="PTHR33164">
    <property type="entry name" value="TRANSCRIPTIONAL REGULATOR, MARR FAMILY"/>
    <property type="match status" value="1"/>
</dbReference>
<evidence type="ECO:0000313" key="3">
    <source>
        <dbReference type="Proteomes" id="UP000006640"/>
    </source>
</evidence>
<dbReference type="Gene3D" id="1.10.10.10">
    <property type="entry name" value="Winged helix-like DNA-binding domain superfamily/Winged helix DNA-binding domain"/>
    <property type="match status" value="1"/>
</dbReference>
<reference evidence="2 3" key="1">
    <citation type="submission" date="2010-01" db="EMBL/GenBank/DDBJ databases">
        <title>The complete genome of Thermobispora bispora DSM 43833.</title>
        <authorList>
            <consortium name="US DOE Joint Genome Institute (JGI-PGF)"/>
            <person name="Lucas S."/>
            <person name="Copeland A."/>
            <person name="Lapidus A."/>
            <person name="Glavina del Rio T."/>
            <person name="Dalin E."/>
            <person name="Tice H."/>
            <person name="Bruce D."/>
            <person name="Goodwin L."/>
            <person name="Pitluck S."/>
            <person name="Kyrpides N."/>
            <person name="Mavromatis K."/>
            <person name="Ivanova N."/>
            <person name="Mikhailova N."/>
            <person name="Chertkov O."/>
            <person name="Brettin T."/>
            <person name="Detter J.C."/>
            <person name="Han C."/>
            <person name="Larimer F."/>
            <person name="Land M."/>
            <person name="Hauser L."/>
            <person name="Markowitz V."/>
            <person name="Cheng J.-F."/>
            <person name="Hugenholtz P."/>
            <person name="Woyke T."/>
            <person name="Wu D."/>
            <person name="Jando M."/>
            <person name="Schneider S."/>
            <person name="Klenk H.-P."/>
            <person name="Eisen J.A."/>
        </authorList>
    </citation>
    <scope>NUCLEOTIDE SEQUENCE [LARGE SCALE GENOMIC DNA]</scope>
    <source>
        <strain evidence="3">ATCC 19993 / DSM 43833 / CBS 139.67 / JCM 10125 / KCTC 9307 / NBRC 14880 / R51</strain>
    </source>
</reference>
<dbReference type="InterPro" id="IPR000835">
    <property type="entry name" value="HTH_MarR-typ"/>
</dbReference>
<dbReference type="Proteomes" id="UP000006640">
    <property type="component" value="Chromosome"/>
</dbReference>
<dbReference type="eggNOG" id="COG1846">
    <property type="taxonomic scope" value="Bacteria"/>
</dbReference>